<name>A0A1C2ID37_ACITH</name>
<reference evidence="2 3" key="1">
    <citation type="journal article" date="2016" name="Int. J. Mol. Sci.">
        <title>Comparative genomics of the extreme acidophile Acidithiobacillus thiooxidans reveals intraspecific divergence and niche adaptation.</title>
        <authorList>
            <person name="Zhang X."/>
            <person name="Feng X."/>
            <person name="Tao J."/>
            <person name="Ma L."/>
            <person name="Xiao Y."/>
            <person name="Liang Y."/>
            <person name="Liu X."/>
            <person name="Yin H."/>
        </authorList>
    </citation>
    <scope>NUCLEOTIDE SEQUENCE [LARGE SCALE GENOMIC DNA]</scope>
    <source>
        <strain evidence="2 3">A02</strain>
        <strain evidence="1">DXS-W</strain>
    </source>
</reference>
<evidence type="ECO:0000313" key="1">
    <source>
        <dbReference type="EMBL" id="OCX72768.1"/>
    </source>
</evidence>
<dbReference type="Proteomes" id="UP000095008">
    <property type="component" value="Unassembled WGS sequence"/>
</dbReference>
<keyword evidence="4" id="KW-1185">Reference proteome</keyword>
<dbReference type="RefSeq" id="WP_024894736.1">
    <property type="nucleotide sequence ID" value="NZ_JAAOMO010000215.1"/>
</dbReference>
<dbReference type="Proteomes" id="UP000094893">
    <property type="component" value="Unassembled WGS sequence"/>
</dbReference>
<dbReference type="EMBL" id="LWSA01000090">
    <property type="protein sequence ID" value="OCX73901.1"/>
    <property type="molecule type" value="Genomic_DNA"/>
</dbReference>
<evidence type="ECO:0000313" key="3">
    <source>
        <dbReference type="Proteomes" id="UP000094893"/>
    </source>
</evidence>
<organism evidence="2 3">
    <name type="scientific">Acidithiobacillus thiooxidans</name>
    <name type="common">Thiobacillus thiooxidans</name>
    <dbReference type="NCBI Taxonomy" id="930"/>
    <lineage>
        <taxon>Bacteria</taxon>
        <taxon>Pseudomonadati</taxon>
        <taxon>Pseudomonadota</taxon>
        <taxon>Acidithiobacillia</taxon>
        <taxon>Acidithiobacillales</taxon>
        <taxon>Acidithiobacillaceae</taxon>
        <taxon>Acidithiobacillus</taxon>
    </lineage>
</organism>
<evidence type="ECO:0000313" key="4">
    <source>
        <dbReference type="Proteomes" id="UP000095008"/>
    </source>
</evidence>
<comment type="caution">
    <text evidence="2">The sequence shown here is derived from an EMBL/GenBank/DDBJ whole genome shotgun (WGS) entry which is preliminary data.</text>
</comment>
<accession>A0A1C2ID37</accession>
<dbReference type="EMBL" id="LWRY01000101">
    <property type="protein sequence ID" value="OCX72768.1"/>
    <property type="molecule type" value="Genomic_DNA"/>
</dbReference>
<proteinExistence type="predicted"/>
<evidence type="ECO:0000313" key="2">
    <source>
        <dbReference type="EMBL" id="OCX73901.1"/>
    </source>
</evidence>
<dbReference type="AlphaFoldDB" id="A0A1C2ID37"/>
<protein>
    <submittedName>
        <fullName evidence="2">Uncharacterized protein</fullName>
    </submittedName>
</protein>
<gene>
    <name evidence="1" type="ORF">A6M23_09125</name>
    <name evidence="2" type="ORF">A6P07_07160</name>
</gene>
<sequence length="93" mass="10728">MDTESRVRQLSEKQAELERKKQWLLQGDPMGTAEDRKAFMKAMDARDGYGFTWLDLLSLVLICQGRVPDQAIAHREAAYQVLQQYQPKKRGTS</sequence>
<dbReference type="STRING" id="930.GCA_002079865_02793"/>